<feature type="binding site" evidence="8">
    <location>
        <position position="67"/>
    </location>
    <ligand>
        <name>shikimate</name>
        <dbReference type="ChEBI" id="CHEBI:36208"/>
    </ligand>
</feature>
<dbReference type="Gene3D" id="3.40.50.720">
    <property type="entry name" value="NAD(P)-binding Rossmann-like Domain"/>
    <property type="match status" value="1"/>
</dbReference>
<dbReference type="InterPro" id="IPR011342">
    <property type="entry name" value="Shikimate_DH"/>
</dbReference>
<dbReference type="HAMAP" id="MF_00222">
    <property type="entry name" value="Shikimate_DH_AroE"/>
    <property type="match status" value="1"/>
</dbReference>
<comment type="function">
    <text evidence="8">Involved in the biosynthesis of the chorismate, which leads to the biosynthesis of aromatic amino acids. Catalyzes the reversible NADPH linked reduction of 3-dehydroshikimate (DHSA) to yield shikimate (SA).</text>
</comment>
<dbReference type="SUPFAM" id="SSF53223">
    <property type="entry name" value="Aminoacid dehydrogenase-like, N-terminal domain"/>
    <property type="match status" value="1"/>
</dbReference>
<feature type="binding site" evidence="8">
    <location>
        <position position="107"/>
    </location>
    <ligand>
        <name>shikimate</name>
        <dbReference type="ChEBI" id="CHEBI:36208"/>
    </ligand>
</feature>
<feature type="domain" description="Quinate/shikimate 5-dehydrogenase/glutamyl-tRNA reductase" evidence="9">
    <location>
        <begin position="128"/>
        <end position="200"/>
    </location>
</feature>
<feature type="active site" description="Proton acceptor" evidence="8">
    <location>
        <position position="71"/>
    </location>
</feature>
<comment type="similarity">
    <text evidence="8">Belongs to the shikimate dehydrogenase family.</text>
</comment>
<dbReference type="InterPro" id="IPR046346">
    <property type="entry name" value="Aminoacid_DH-like_N_sf"/>
</dbReference>
<feature type="binding site" evidence="8">
    <location>
        <position position="227"/>
    </location>
    <ligand>
        <name>shikimate</name>
        <dbReference type="ChEBI" id="CHEBI:36208"/>
    </ligand>
</feature>
<name>A0ABV4TPV5_9GAMM</name>
<reference evidence="12 13" key="1">
    <citation type="submission" date="2024-08" db="EMBL/GenBank/DDBJ databases">
        <title>Whole-genome sequencing of halo(alkali)philic microorganisms from hypersaline lakes.</title>
        <authorList>
            <person name="Sorokin D.Y."/>
            <person name="Merkel A.Y."/>
            <person name="Messina E."/>
            <person name="Yakimov M."/>
        </authorList>
    </citation>
    <scope>NUCLEOTIDE SEQUENCE [LARGE SCALE GENOMIC DNA]</scope>
    <source>
        <strain evidence="12 13">Cl-TMA</strain>
    </source>
</reference>
<dbReference type="Pfam" id="PF01488">
    <property type="entry name" value="Shikimate_DH"/>
    <property type="match status" value="1"/>
</dbReference>
<dbReference type="SUPFAM" id="SSF51735">
    <property type="entry name" value="NAD(P)-binding Rossmann-fold domains"/>
    <property type="match status" value="1"/>
</dbReference>
<dbReference type="PANTHER" id="PTHR21089:SF1">
    <property type="entry name" value="BIFUNCTIONAL 3-DEHYDROQUINATE DEHYDRATASE_SHIKIMATE DEHYDROGENASE, CHLOROPLASTIC"/>
    <property type="match status" value="1"/>
</dbReference>
<feature type="binding site" evidence="8">
    <location>
        <position position="255"/>
    </location>
    <ligand>
        <name>shikimate</name>
        <dbReference type="ChEBI" id="CHEBI:36208"/>
    </ligand>
</feature>
<evidence type="ECO:0000256" key="1">
    <source>
        <dbReference type="ARBA" id="ARBA00004871"/>
    </source>
</evidence>
<dbReference type="CDD" id="cd01065">
    <property type="entry name" value="NAD_bind_Shikimate_DH"/>
    <property type="match status" value="1"/>
</dbReference>
<evidence type="ECO:0000259" key="9">
    <source>
        <dbReference type="Pfam" id="PF01488"/>
    </source>
</evidence>
<dbReference type="NCBIfam" id="TIGR00507">
    <property type="entry name" value="aroE"/>
    <property type="match status" value="1"/>
</dbReference>
<dbReference type="Pfam" id="PF08501">
    <property type="entry name" value="Shikimate_dh_N"/>
    <property type="match status" value="1"/>
</dbReference>
<evidence type="ECO:0000256" key="3">
    <source>
        <dbReference type="ARBA" id="ARBA00022605"/>
    </source>
</evidence>
<evidence type="ECO:0000256" key="8">
    <source>
        <dbReference type="HAMAP-Rule" id="MF_00222"/>
    </source>
</evidence>
<sequence>MSIRGSTRVLGVFGDPVAHSLSPAMHTRFAEESGEDSVYVPFHVLPENLETALHALPSLGIRGVNITVPHKESTFRLVSEHTDAARAMGAVNTVIVDGERLIGDNTDGAGFAADLEAHFDHTGWGKGPVVVLGAGGAARAVVHALTVAGVPEVVVANRTLETGQALIGQLAPETGRAVALPSEELQNALPRARLLVNTTSVGLKGETFPGLSLDALPREAGVYDLIYNPARTPLLQEAEQQGLAVANGLGMLVRQGAISYARWTGKEPRVEPVIEWLEGQLGN</sequence>
<evidence type="ECO:0000259" key="11">
    <source>
        <dbReference type="Pfam" id="PF18317"/>
    </source>
</evidence>
<feature type="domain" description="Shikimate dehydrogenase substrate binding N-terminal" evidence="10">
    <location>
        <begin position="12"/>
        <end position="94"/>
    </location>
</feature>
<dbReference type="EC" id="1.1.1.25" evidence="2 8"/>
<comment type="pathway">
    <text evidence="1 8">Metabolic intermediate biosynthesis; chorismate biosynthesis; chorismate from D-erythrose 4-phosphate and phosphoenolpyruvate: step 4/7.</text>
</comment>
<feature type="binding site" evidence="8">
    <location>
        <position position="83"/>
    </location>
    <ligand>
        <name>NADP(+)</name>
        <dbReference type="ChEBI" id="CHEBI:58349"/>
    </ligand>
</feature>
<gene>
    <name evidence="8 12" type="primary">aroE</name>
    <name evidence="12" type="ORF">ACERLL_00755</name>
</gene>
<proteinExistence type="inferred from homology"/>
<dbReference type="EMBL" id="JBGUAW010000001">
    <property type="protein sequence ID" value="MFA9459355.1"/>
    <property type="molecule type" value="Genomic_DNA"/>
</dbReference>
<protein>
    <recommendedName>
        <fullName evidence="2 8">Shikimate dehydrogenase (NADP(+))</fullName>
        <shortName evidence="8">SDH</shortName>
        <ecNumber evidence="2 8">1.1.1.25</ecNumber>
    </recommendedName>
</protein>
<keyword evidence="3 8" id="KW-0028">Amino-acid biosynthesis</keyword>
<evidence type="ECO:0000313" key="12">
    <source>
        <dbReference type="EMBL" id="MFA9459355.1"/>
    </source>
</evidence>
<keyword evidence="13" id="KW-1185">Reference proteome</keyword>
<comment type="catalytic activity">
    <reaction evidence="7 8">
        <text>shikimate + NADP(+) = 3-dehydroshikimate + NADPH + H(+)</text>
        <dbReference type="Rhea" id="RHEA:17737"/>
        <dbReference type="ChEBI" id="CHEBI:15378"/>
        <dbReference type="ChEBI" id="CHEBI:16630"/>
        <dbReference type="ChEBI" id="CHEBI:36208"/>
        <dbReference type="ChEBI" id="CHEBI:57783"/>
        <dbReference type="ChEBI" id="CHEBI:58349"/>
        <dbReference type="EC" id="1.1.1.25"/>
    </reaction>
</comment>
<feature type="domain" description="SDH C-terminal" evidence="11">
    <location>
        <begin position="248"/>
        <end position="275"/>
    </location>
</feature>
<dbReference type="PANTHER" id="PTHR21089">
    <property type="entry name" value="SHIKIMATE DEHYDROGENASE"/>
    <property type="match status" value="1"/>
</dbReference>
<comment type="caution">
    <text evidence="12">The sequence shown here is derived from an EMBL/GenBank/DDBJ whole genome shotgun (WGS) entry which is preliminary data.</text>
</comment>
<accession>A0ABV4TPV5</accession>
<dbReference type="InterPro" id="IPR022893">
    <property type="entry name" value="Shikimate_DH_fam"/>
</dbReference>
<evidence type="ECO:0000256" key="4">
    <source>
        <dbReference type="ARBA" id="ARBA00022857"/>
    </source>
</evidence>
<evidence type="ECO:0000256" key="7">
    <source>
        <dbReference type="ARBA" id="ARBA00049442"/>
    </source>
</evidence>
<dbReference type="InterPro" id="IPR036291">
    <property type="entry name" value="NAD(P)-bd_dom_sf"/>
</dbReference>
<feature type="binding site" evidence="8">
    <location>
        <position position="92"/>
    </location>
    <ligand>
        <name>shikimate</name>
        <dbReference type="ChEBI" id="CHEBI:36208"/>
    </ligand>
</feature>
<feature type="binding site" evidence="8">
    <location>
        <position position="225"/>
    </location>
    <ligand>
        <name>NADP(+)</name>
        <dbReference type="ChEBI" id="CHEBI:58349"/>
    </ligand>
</feature>
<dbReference type="Gene3D" id="3.40.50.10860">
    <property type="entry name" value="Leucine Dehydrogenase, chain A, domain 1"/>
    <property type="match status" value="1"/>
</dbReference>
<dbReference type="Proteomes" id="UP001575181">
    <property type="component" value="Unassembled WGS sequence"/>
</dbReference>
<dbReference type="InterPro" id="IPR013708">
    <property type="entry name" value="Shikimate_DH-bd_N"/>
</dbReference>
<evidence type="ECO:0000256" key="5">
    <source>
        <dbReference type="ARBA" id="ARBA00023002"/>
    </source>
</evidence>
<organism evidence="12 13">
    <name type="scientific">Thiohalorhabdus methylotrophus</name>
    <dbReference type="NCBI Taxonomy" id="3242694"/>
    <lineage>
        <taxon>Bacteria</taxon>
        <taxon>Pseudomonadati</taxon>
        <taxon>Pseudomonadota</taxon>
        <taxon>Gammaproteobacteria</taxon>
        <taxon>Thiohalorhabdales</taxon>
        <taxon>Thiohalorhabdaceae</taxon>
        <taxon>Thiohalorhabdus</taxon>
    </lineage>
</organism>
<feature type="binding site" evidence="8">
    <location>
        <position position="248"/>
    </location>
    <ligand>
        <name>NADP(+)</name>
        <dbReference type="ChEBI" id="CHEBI:58349"/>
    </ligand>
</feature>
<evidence type="ECO:0000259" key="10">
    <source>
        <dbReference type="Pfam" id="PF08501"/>
    </source>
</evidence>
<evidence type="ECO:0000256" key="6">
    <source>
        <dbReference type="ARBA" id="ARBA00023141"/>
    </source>
</evidence>
<dbReference type="Pfam" id="PF18317">
    <property type="entry name" value="SDH_C"/>
    <property type="match status" value="1"/>
</dbReference>
<keyword evidence="6 8" id="KW-0057">Aromatic amino acid biosynthesis</keyword>
<feature type="binding site" evidence="8">
    <location>
        <begin position="20"/>
        <end position="22"/>
    </location>
    <ligand>
        <name>shikimate</name>
        <dbReference type="ChEBI" id="CHEBI:36208"/>
    </ligand>
</feature>
<dbReference type="RefSeq" id="WP_373654145.1">
    <property type="nucleotide sequence ID" value="NZ_JBGUAW010000001.1"/>
</dbReference>
<keyword evidence="5 8" id="KW-0560">Oxidoreductase</keyword>
<keyword evidence="4 8" id="KW-0521">NADP</keyword>
<comment type="subunit">
    <text evidence="8">Homodimer.</text>
</comment>
<evidence type="ECO:0000256" key="2">
    <source>
        <dbReference type="ARBA" id="ARBA00012962"/>
    </source>
</evidence>
<feature type="binding site" evidence="8">
    <location>
        <begin position="133"/>
        <end position="137"/>
    </location>
    <ligand>
        <name>NADP(+)</name>
        <dbReference type="ChEBI" id="CHEBI:58349"/>
    </ligand>
</feature>
<dbReference type="InterPro" id="IPR041121">
    <property type="entry name" value="SDH_C"/>
</dbReference>
<dbReference type="GO" id="GO:0004764">
    <property type="term" value="F:shikimate 3-dehydrogenase (NADP+) activity"/>
    <property type="evidence" value="ECO:0007669"/>
    <property type="project" value="UniProtKB-EC"/>
</dbReference>
<evidence type="ECO:0000313" key="13">
    <source>
        <dbReference type="Proteomes" id="UP001575181"/>
    </source>
</evidence>
<comment type="caution">
    <text evidence="8">Lacks conserved residue(s) required for the propagation of feature annotation.</text>
</comment>
<dbReference type="InterPro" id="IPR006151">
    <property type="entry name" value="Shikm_DH/Glu-tRNA_Rdtase"/>
</dbReference>